<dbReference type="Proteomes" id="UP000717696">
    <property type="component" value="Unassembled WGS sequence"/>
</dbReference>
<feature type="compositionally biased region" description="Basic and acidic residues" evidence="1">
    <location>
        <begin position="48"/>
        <end position="65"/>
    </location>
</feature>
<evidence type="ECO:0000313" key="2">
    <source>
        <dbReference type="EMBL" id="KAH7163057.1"/>
    </source>
</evidence>
<feature type="compositionally biased region" description="Acidic residues" evidence="1">
    <location>
        <begin position="1"/>
        <end position="28"/>
    </location>
</feature>
<dbReference type="GO" id="GO:1990269">
    <property type="term" value="F:RNA polymerase II C-terminal domain phosphoserine binding"/>
    <property type="evidence" value="ECO:0007669"/>
    <property type="project" value="TreeGrafter"/>
</dbReference>
<evidence type="ECO:0000313" key="3">
    <source>
        <dbReference type="Proteomes" id="UP000717696"/>
    </source>
</evidence>
<sequence length="408" mass="45942">MSDSEDPIDPIDEGGDDLFGDEGDEEVASPEQRVLDDDELASDPEGDSYSRYRNYEDEQPQHETKDRVVMAVQTFRHRVPKPKDGALRVLRVPKFIKVLPEEYDPETFQPTEFDVVNAKSQNPKHVARVRRDHGTGELKSNTNVFRWSDGSVTISVGGEHYEISKKGLAPDADKPYNELHDGHYYAAAAELSSNLLMTVGHITEQYNVRPNKAVGDDALSVLAEKMAMASKTSSGGDMIIRTTRDPELQKKQAEMAEKERIKAQRRRENAVAKMDGGYGRTNRGGLSIGDIEGGSRGAGSSRKRGAPGSGKRKPRGPEYDTDDELPQGVRRQDEYDLEDDFLVNSDEEEEESDGEDEEELYEEDKRRRSKKRRTRERDEDEDAEGSDVEPMEASGRSRRRNVIDDDDD</sequence>
<feature type="compositionally biased region" description="Acidic residues" evidence="1">
    <location>
        <begin position="335"/>
        <end position="362"/>
    </location>
</feature>
<dbReference type="OrthoDB" id="20844at2759"/>
<dbReference type="PANTHER" id="PTHR23146:SF0">
    <property type="entry name" value="RNA POLYMERASE-ASSOCIATED PROTEIN LEO1"/>
    <property type="match status" value="1"/>
</dbReference>
<organism evidence="2 3">
    <name type="scientific">Dactylonectria estremocensis</name>
    <dbReference type="NCBI Taxonomy" id="1079267"/>
    <lineage>
        <taxon>Eukaryota</taxon>
        <taxon>Fungi</taxon>
        <taxon>Dikarya</taxon>
        <taxon>Ascomycota</taxon>
        <taxon>Pezizomycotina</taxon>
        <taxon>Sordariomycetes</taxon>
        <taxon>Hypocreomycetidae</taxon>
        <taxon>Hypocreales</taxon>
        <taxon>Nectriaceae</taxon>
        <taxon>Dactylonectria</taxon>
    </lineage>
</organism>
<gene>
    <name evidence="2" type="ORF">B0J13DRAFT_537683</name>
</gene>
<dbReference type="Pfam" id="PF04004">
    <property type="entry name" value="Leo1"/>
    <property type="match status" value="1"/>
</dbReference>
<dbReference type="PANTHER" id="PTHR23146">
    <property type="entry name" value="LEO1 PROTEIN"/>
    <property type="match status" value="1"/>
</dbReference>
<dbReference type="AlphaFoldDB" id="A0A9P9JIQ0"/>
<dbReference type="GO" id="GO:0032968">
    <property type="term" value="P:positive regulation of transcription elongation by RNA polymerase II"/>
    <property type="evidence" value="ECO:0007669"/>
    <property type="project" value="TreeGrafter"/>
</dbReference>
<feature type="compositionally biased region" description="Basic and acidic residues" evidence="1">
    <location>
        <begin position="244"/>
        <end position="270"/>
    </location>
</feature>
<comment type="caution">
    <text evidence="2">The sequence shown here is derived from an EMBL/GenBank/DDBJ whole genome shotgun (WGS) entry which is preliminary data.</text>
</comment>
<feature type="region of interest" description="Disordered" evidence="1">
    <location>
        <begin position="1"/>
        <end position="65"/>
    </location>
</feature>
<dbReference type="EMBL" id="JAGMUU010000001">
    <property type="protein sequence ID" value="KAH7163057.1"/>
    <property type="molecule type" value="Genomic_DNA"/>
</dbReference>
<evidence type="ECO:0000256" key="1">
    <source>
        <dbReference type="SAM" id="MobiDB-lite"/>
    </source>
</evidence>
<feature type="compositionally biased region" description="Basic residues" evidence="1">
    <location>
        <begin position="301"/>
        <end position="314"/>
    </location>
</feature>
<accession>A0A9P9JIQ0</accession>
<dbReference type="GO" id="GO:0016593">
    <property type="term" value="C:Cdc73/Paf1 complex"/>
    <property type="evidence" value="ECO:0007669"/>
    <property type="project" value="InterPro"/>
</dbReference>
<name>A0A9P9JIQ0_9HYPO</name>
<proteinExistence type="predicted"/>
<protein>
    <submittedName>
        <fullName evidence="2">Leo1-like protein-domain-containing protein</fullName>
    </submittedName>
</protein>
<dbReference type="GO" id="GO:0006368">
    <property type="term" value="P:transcription elongation by RNA polymerase II"/>
    <property type="evidence" value="ECO:0007669"/>
    <property type="project" value="InterPro"/>
</dbReference>
<keyword evidence="3" id="KW-1185">Reference proteome</keyword>
<reference evidence="2" key="1">
    <citation type="journal article" date="2021" name="Nat. Commun.">
        <title>Genetic determinants of endophytism in the Arabidopsis root mycobiome.</title>
        <authorList>
            <person name="Mesny F."/>
            <person name="Miyauchi S."/>
            <person name="Thiergart T."/>
            <person name="Pickel B."/>
            <person name="Atanasova L."/>
            <person name="Karlsson M."/>
            <person name="Huettel B."/>
            <person name="Barry K.W."/>
            <person name="Haridas S."/>
            <person name="Chen C."/>
            <person name="Bauer D."/>
            <person name="Andreopoulos W."/>
            <person name="Pangilinan J."/>
            <person name="LaButti K."/>
            <person name="Riley R."/>
            <person name="Lipzen A."/>
            <person name="Clum A."/>
            <person name="Drula E."/>
            <person name="Henrissat B."/>
            <person name="Kohler A."/>
            <person name="Grigoriev I.V."/>
            <person name="Martin F.M."/>
            <person name="Hacquard S."/>
        </authorList>
    </citation>
    <scope>NUCLEOTIDE SEQUENCE</scope>
    <source>
        <strain evidence="2">MPI-CAGE-AT-0021</strain>
    </source>
</reference>
<dbReference type="InterPro" id="IPR007149">
    <property type="entry name" value="Leo1"/>
</dbReference>
<feature type="region of interest" description="Disordered" evidence="1">
    <location>
        <begin position="244"/>
        <end position="408"/>
    </location>
</feature>
<feature type="compositionally biased region" description="Acidic residues" evidence="1">
    <location>
        <begin position="378"/>
        <end position="390"/>
    </location>
</feature>
<feature type="compositionally biased region" description="Acidic residues" evidence="1">
    <location>
        <begin position="36"/>
        <end position="46"/>
    </location>
</feature>